<name>A0A1A9X1Q4_9MUSC</name>
<proteinExistence type="predicted"/>
<keyword evidence="1" id="KW-0812">Transmembrane</keyword>
<keyword evidence="1" id="KW-0472">Membrane</keyword>
<reference evidence="3" key="1">
    <citation type="submission" date="2014-03" db="EMBL/GenBank/DDBJ databases">
        <authorList>
            <person name="Aksoy S."/>
            <person name="Warren W."/>
            <person name="Wilson R.K."/>
        </authorList>
    </citation>
    <scope>NUCLEOTIDE SEQUENCE [LARGE SCALE GENOMIC DNA]</scope>
    <source>
        <strain evidence="3">IAEA</strain>
    </source>
</reference>
<organism evidence="2 3">
    <name type="scientific">Glossina brevipalpis</name>
    <dbReference type="NCBI Taxonomy" id="37001"/>
    <lineage>
        <taxon>Eukaryota</taxon>
        <taxon>Metazoa</taxon>
        <taxon>Ecdysozoa</taxon>
        <taxon>Arthropoda</taxon>
        <taxon>Hexapoda</taxon>
        <taxon>Insecta</taxon>
        <taxon>Pterygota</taxon>
        <taxon>Neoptera</taxon>
        <taxon>Endopterygota</taxon>
        <taxon>Diptera</taxon>
        <taxon>Brachycera</taxon>
        <taxon>Muscomorpha</taxon>
        <taxon>Hippoboscoidea</taxon>
        <taxon>Glossinidae</taxon>
        <taxon>Glossina</taxon>
    </lineage>
</organism>
<feature type="transmembrane region" description="Helical" evidence="1">
    <location>
        <begin position="12"/>
        <end position="33"/>
    </location>
</feature>
<protein>
    <submittedName>
        <fullName evidence="2">Uncharacterized protein</fullName>
    </submittedName>
</protein>
<dbReference type="Proteomes" id="UP000091820">
    <property type="component" value="Unassembled WGS sequence"/>
</dbReference>
<dbReference type="VEuPathDB" id="VectorBase:GBRI041014"/>
<evidence type="ECO:0000313" key="3">
    <source>
        <dbReference type="Proteomes" id="UP000091820"/>
    </source>
</evidence>
<keyword evidence="1" id="KW-1133">Transmembrane helix</keyword>
<evidence type="ECO:0000313" key="2">
    <source>
        <dbReference type="EnsemblMetazoa" id="GBRI041014-PA"/>
    </source>
</evidence>
<accession>A0A1A9X1Q4</accession>
<evidence type="ECO:0000256" key="1">
    <source>
        <dbReference type="SAM" id="Phobius"/>
    </source>
</evidence>
<dbReference type="EnsemblMetazoa" id="GBRI041014-RA">
    <property type="protein sequence ID" value="GBRI041014-PA"/>
    <property type="gene ID" value="GBRI041014"/>
</dbReference>
<dbReference type="AlphaFoldDB" id="A0A1A9X1Q4"/>
<sequence length="123" mass="14119">MKARCQQLTNNRFVDVVIVFSVAAPLATCINVLRGTKMKTINTTNSIKVKKKKKQKQKKTNPGLFSTLLGKIDKHFHIFMHHQKKCVGYMLMSKIKISSVAFINLNVFLEESTTEHRNRNQLT</sequence>
<reference evidence="2" key="2">
    <citation type="submission" date="2020-05" db="UniProtKB">
        <authorList>
            <consortium name="EnsemblMetazoa"/>
        </authorList>
    </citation>
    <scope>IDENTIFICATION</scope>
    <source>
        <strain evidence="2">IAEA</strain>
    </source>
</reference>
<keyword evidence="3" id="KW-1185">Reference proteome</keyword>